<comment type="caution">
    <text evidence="1">The sequence shown here is derived from an EMBL/GenBank/DDBJ whole genome shotgun (WGS) entry which is preliminary data.</text>
</comment>
<name>A0ABW0KNS3_9BACT</name>
<keyword evidence="2" id="KW-1185">Reference proteome</keyword>
<dbReference type="Gene3D" id="2.160.20.10">
    <property type="entry name" value="Single-stranded right-handed beta-helix, Pectin lyase-like"/>
    <property type="match status" value="1"/>
</dbReference>
<protein>
    <submittedName>
        <fullName evidence="1">Uncharacterized protein</fullName>
    </submittedName>
</protein>
<organism evidence="1 2">
    <name type="scientific">Prosthecobacter fluviatilis</name>
    <dbReference type="NCBI Taxonomy" id="445931"/>
    <lineage>
        <taxon>Bacteria</taxon>
        <taxon>Pseudomonadati</taxon>
        <taxon>Verrucomicrobiota</taxon>
        <taxon>Verrucomicrobiia</taxon>
        <taxon>Verrucomicrobiales</taxon>
        <taxon>Verrucomicrobiaceae</taxon>
        <taxon>Prosthecobacter</taxon>
    </lineage>
</organism>
<reference evidence="2" key="1">
    <citation type="journal article" date="2019" name="Int. J. Syst. Evol. Microbiol.">
        <title>The Global Catalogue of Microorganisms (GCM) 10K type strain sequencing project: providing services to taxonomists for standard genome sequencing and annotation.</title>
        <authorList>
            <consortium name="The Broad Institute Genomics Platform"/>
            <consortium name="The Broad Institute Genome Sequencing Center for Infectious Disease"/>
            <person name="Wu L."/>
            <person name="Ma J."/>
        </authorList>
    </citation>
    <scope>NUCLEOTIDE SEQUENCE [LARGE SCALE GENOMIC DNA]</scope>
    <source>
        <strain evidence="2">CGMCC 4.1469</strain>
    </source>
</reference>
<evidence type="ECO:0000313" key="1">
    <source>
        <dbReference type="EMBL" id="MFC5455143.1"/>
    </source>
</evidence>
<evidence type="ECO:0000313" key="2">
    <source>
        <dbReference type="Proteomes" id="UP001596052"/>
    </source>
</evidence>
<accession>A0ABW0KNS3</accession>
<dbReference type="RefSeq" id="WP_377165934.1">
    <property type="nucleotide sequence ID" value="NZ_JBHSMQ010000003.1"/>
</dbReference>
<gene>
    <name evidence="1" type="ORF">ACFQDI_09780</name>
</gene>
<dbReference type="Proteomes" id="UP001596052">
    <property type="component" value="Unassembled WGS sequence"/>
</dbReference>
<dbReference type="InterPro" id="IPR011050">
    <property type="entry name" value="Pectin_lyase_fold/virulence"/>
</dbReference>
<dbReference type="InterPro" id="IPR012334">
    <property type="entry name" value="Pectin_lyas_fold"/>
</dbReference>
<proteinExistence type="predicted"/>
<sequence>MKCILTVLLMMTACAEAEEMRYVPGWGKAVQRRTIKRAETGKDALKGAVAALQPGDRFVIAAGVYSFERMWDIGVCGTEESPIWIVAEEGVRVVLTRPDAKQNVMNMGQGRSDDEGGAADAMCEREGGSCFGKGMSLAGLSILQE</sequence>
<dbReference type="EMBL" id="JBHSMQ010000003">
    <property type="protein sequence ID" value="MFC5455143.1"/>
    <property type="molecule type" value="Genomic_DNA"/>
</dbReference>
<dbReference type="SUPFAM" id="SSF51126">
    <property type="entry name" value="Pectin lyase-like"/>
    <property type="match status" value="1"/>
</dbReference>